<comment type="caution">
    <text evidence="1">The sequence shown here is derived from an EMBL/GenBank/DDBJ whole genome shotgun (WGS) entry which is preliminary data.</text>
</comment>
<keyword evidence="2" id="KW-1185">Reference proteome</keyword>
<evidence type="ECO:0000313" key="2">
    <source>
        <dbReference type="Proteomes" id="UP000636579"/>
    </source>
</evidence>
<accession>A0ABR9J877</accession>
<gene>
    <name evidence="1" type="ORF">H4W26_001945</name>
</gene>
<evidence type="ECO:0000313" key="1">
    <source>
        <dbReference type="EMBL" id="MBE1515190.1"/>
    </source>
</evidence>
<protein>
    <submittedName>
        <fullName evidence="1">Uncharacterized protein</fullName>
    </submittedName>
</protein>
<dbReference type="Proteomes" id="UP000636579">
    <property type="component" value="Unassembled WGS sequence"/>
</dbReference>
<organism evidence="1 2">
    <name type="scientific">Nesterenkonia halotolerans</name>
    <dbReference type="NCBI Taxonomy" id="225325"/>
    <lineage>
        <taxon>Bacteria</taxon>
        <taxon>Bacillati</taxon>
        <taxon>Actinomycetota</taxon>
        <taxon>Actinomycetes</taxon>
        <taxon>Micrococcales</taxon>
        <taxon>Micrococcaceae</taxon>
        <taxon>Nesterenkonia</taxon>
    </lineage>
</organism>
<name>A0ABR9J877_9MICC</name>
<dbReference type="EMBL" id="JADBEE010000001">
    <property type="protein sequence ID" value="MBE1515190.1"/>
    <property type="molecule type" value="Genomic_DNA"/>
</dbReference>
<proteinExistence type="predicted"/>
<sequence length="312" mass="34808">MHLLANEDRHNYRGKRLHTSDQHIAAALLRAFQILNQPSLGEAAKKADEYDLLRVHGRLTPIGPGRALAQAPLDPLLHAIRLQSLHDRLPPSSQLAFRIGSSWPRVPHQLRHTATFKPEHEPSWEIPPPPMSAIPQLWWPTGLPGFDLTGDEQAQFAISIAVTCIGRSITVASAAERLGAPKLASARIISTWRRIAQQSSWPNLRRALLTAADQLVVDPPPIDYAARREALASPEQLDLLGGEPDRGISFSDAEKLWIWSHVTRSSPRLTPERWKELRVPQTFPEAPAEWKIKLAHTTVCEHSAQPESWAPP</sequence>
<reference evidence="1 2" key="1">
    <citation type="submission" date="2020-10" db="EMBL/GenBank/DDBJ databases">
        <title>Sequencing the genomes of 1000 actinobacteria strains.</title>
        <authorList>
            <person name="Klenk H.-P."/>
        </authorList>
    </citation>
    <scope>NUCLEOTIDE SEQUENCE [LARGE SCALE GENOMIC DNA]</scope>
    <source>
        <strain evidence="1 2">DSM 15474</strain>
    </source>
</reference>